<dbReference type="Proteomes" id="UP000004290">
    <property type="component" value="Unassembled WGS sequence"/>
</dbReference>
<dbReference type="SUPFAM" id="SSF51658">
    <property type="entry name" value="Xylose isomerase-like"/>
    <property type="match status" value="1"/>
</dbReference>
<dbReference type="Gene3D" id="3.20.20.150">
    <property type="entry name" value="Divalent-metal-dependent TIM barrel enzymes"/>
    <property type="match status" value="1"/>
</dbReference>
<organism evidence="1 2">
    <name type="scientific">Streptococcus equinus ATCC 700338</name>
    <dbReference type="NCBI Taxonomy" id="864569"/>
    <lineage>
        <taxon>Bacteria</taxon>
        <taxon>Bacillati</taxon>
        <taxon>Bacillota</taxon>
        <taxon>Bacilli</taxon>
        <taxon>Lactobacillales</taxon>
        <taxon>Streptococcaceae</taxon>
        <taxon>Streptococcus</taxon>
    </lineage>
</organism>
<gene>
    <name evidence="1" type="ORF">HMPREF9319_0938</name>
</gene>
<sequence>MLAQKGYPLTYDVSHAFIYLHGDNKALQRSLETLKETIIHYHLVDSLGKRHDSLTLGQGKIHWAESLPLFNEHATSILKDLNKPIKQLESHAYLTKIAQAING</sequence>
<accession>E0PDL5</accession>
<reference evidence="1 2" key="1">
    <citation type="submission" date="2010-07" db="EMBL/GenBank/DDBJ databases">
        <authorList>
            <person name="Muzny D."/>
            <person name="Qin X."/>
            <person name="Deng J."/>
            <person name="Jiang H."/>
            <person name="Liu Y."/>
            <person name="Qu J."/>
            <person name="Song X.-Z."/>
            <person name="Zhang L."/>
            <person name="Thornton R."/>
            <person name="Coyle M."/>
            <person name="Francisco L."/>
            <person name="Jackson L."/>
            <person name="Javaid M."/>
            <person name="Korchina V."/>
            <person name="Kovar C."/>
            <person name="Mata R."/>
            <person name="Mathew T."/>
            <person name="Ngo R."/>
            <person name="Nguyen L."/>
            <person name="Nguyen N."/>
            <person name="Okwuonu G."/>
            <person name="Ongeri F."/>
            <person name="Pham C."/>
            <person name="Simmons D."/>
            <person name="Wilczek-Boney K."/>
            <person name="Hale W."/>
            <person name="Jakkamsetti A."/>
            <person name="Pham P."/>
            <person name="Ruth R."/>
            <person name="San Lucas F."/>
            <person name="Warren J."/>
            <person name="Zhang J."/>
            <person name="Zhao Z."/>
            <person name="Zhou C."/>
            <person name="Zhu D."/>
            <person name="Lee S."/>
            <person name="Bess C."/>
            <person name="Blankenburg K."/>
            <person name="Forbes L."/>
            <person name="Fu Q."/>
            <person name="Gubbala S."/>
            <person name="Hirani K."/>
            <person name="Jayaseelan J.C."/>
            <person name="Lara F."/>
            <person name="Munidasa M."/>
            <person name="Palculict T."/>
            <person name="Patil S."/>
            <person name="Pu L.-L."/>
            <person name="Saada N."/>
            <person name="Tang L."/>
            <person name="Weissenberger G."/>
            <person name="Zhu Y."/>
            <person name="Hemphill L."/>
            <person name="Shang Y."/>
            <person name="Youmans B."/>
            <person name="Ayvaz T."/>
            <person name="Ross M."/>
            <person name="Santibanez J."/>
            <person name="Aqrawi P."/>
            <person name="Gross S."/>
            <person name="Joshi V."/>
            <person name="Fowler G."/>
            <person name="Nazareth L."/>
            <person name="Reid J."/>
            <person name="Worley K."/>
            <person name="Petrosino J."/>
            <person name="Highlander S."/>
            <person name="Gibbs R."/>
        </authorList>
    </citation>
    <scope>NUCLEOTIDE SEQUENCE [LARGE SCALE GENOMIC DNA]</scope>
    <source>
        <strain evidence="1 2">ATCC 700338</strain>
    </source>
</reference>
<proteinExistence type="predicted"/>
<dbReference type="InterPro" id="IPR036237">
    <property type="entry name" value="Xyl_isomerase-like_sf"/>
</dbReference>
<dbReference type="HOGENOM" id="CLU_2262237_0_0_9"/>
<comment type="caution">
    <text evidence="1">The sequence shown here is derived from an EMBL/GenBank/DDBJ whole genome shotgun (WGS) entry which is preliminary data.</text>
</comment>
<dbReference type="EMBL" id="AEEL01000014">
    <property type="protein sequence ID" value="EFM27375.1"/>
    <property type="molecule type" value="Genomic_DNA"/>
</dbReference>
<evidence type="ECO:0000313" key="2">
    <source>
        <dbReference type="Proteomes" id="UP000004290"/>
    </source>
</evidence>
<evidence type="ECO:0000313" key="1">
    <source>
        <dbReference type="EMBL" id="EFM27375.1"/>
    </source>
</evidence>
<dbReference type="RefSeq" id="WP_003064742.1">
    <property type="nucleotide sequence ID" value="NZ_GL397128.1"/>
</dbReference>
<dbReference type="AlphaFoldDB" id="E0PDL5"/>
<protein>
    <recommendedName>
        <fullName evidence="3">Xylose isomerase-like TIM barrel domain-containing protein</fullName>
    </recommendedName>
</protein>
<evidence type="ECO:0008006" key="3">
    <source>
        <dbReference type="Google" id="ProtNLM"/>
    </source>
</evidence>
<keyword evidence="2" id="KW-1185">Reference proteome</keyword>
<name>E0PDL5_STREI</name>